<dbReference type="RefSeq" id="WP_093519531.1">
    <property type="nucleotide sequence ID" value="NZ_FOSK01000005.1"/>
</dbReference>
<keyword evidence="6" id="KW-0234">DNA repair</keyword>
<evidence type="ECO:0000256" key="1">
    <source>
        <dbReference type="ARBA" id="ARBA00001286"/>
    </source>
</evidence>
<dbReference type="Pfam" id="PF01035">
    <property type="entry name" value="DNA_binding_1"/>
    <property type="match status" value="1"/>
</dbReference>
<keyword evidence="10" id="KW-1185">Reference proteome</keyword>
<dbReference type="GO" id="GO:0032259">
    <property type="term" value="P:methylation"/>
    <property type="evidence" value="ECO:0007669"/>
    <property type="project" value="UniProtKB-KW"/>
</dbReference>
<dbReference type="SUPFAM" id="SSF46767">
    <property type="entry name" value="Methylated DNA-protein cysteine methyltransferase, C-terminal domain"/>
    <property type="match status" value="1"/>
</dbReference>
<evidence type="ECO:0000256" key="6">
    <source>
        <dbReference type="ARBA" id="ARBA00023204"/>
    </source>
</evidence>
<evidence type="ECO:0000256" key="5">
    <source>
        <dbReference type="ARBA" id="ARBA00023159"/>
    </source>
</evidence>
<accession>A0A1I3ZSK3</accession>
<dbReference type="Proteomes" id="UP000199598">
    <property type="component" value="Unassembled WGS sequence"/>
</dbReference>
<dbReference type="EMBL" id="FOSK01000005">
    <property type="protein sequence ID" value="SFK46656.1"/>
    <property type="molecule type" value="Genomic_DNA"/>
</dbReference>
<dbReference type="Gene3D" id="3.40.10.10">
    <property type="entry name" value="DNA Methylphosphotriester Repair Domain"/>
    <property type="match status" value="1"/>
</dbReference>
<dbReference type="CDD" id="cd06445">
    <property type="entry name" value="ATase"/>
    <property type="match status" value="1"/>
</dbReference>
<comment type="caution">
    <text evidence="9">The sequence shown here is derived from an EMBL/GenBank/DDBJ whole genome shotgun (WGS) entry which is preliminary data.</text>
</comment>
<organism evidence="9 10">
    <name type="scientific">Pseudovibrio ascidiaceicola</name>
    <dbReference type="NCBI Taxonomy" id="285279"/>
    <lineage>
        <taxon>Bacteria</taxon>
        <taxon>Pseudomonadati</taxon>
        <taxon>Pseudomonadota</taxon>
        <taxon>Alphaproteobacteria</taxon>
        <taxon>Hyphomicrobiales</taxon>
        <taxon>Stappiaceae</taxon>
        <taxon>Pseudovibrio</taxon>
    </lineage>
</organism>
<dbReference type="InterPro" id="IPR014048">
    <property type="entry name" value="MethylDNA_cys_MeTrfase_DNA-bd"/>
</dbReference>
<dbReference type="NCBIfam" id="TIGR00589">
    <property type="entry name" value="ogt"/>
    <property type="match status" value="1"/>
</dbReference>
<dbReference type="InterPro" id="IPR035451">
    <property type="entry name" value="Ada-like_dom_sf"/>
</dbReference>
<gene>
    <name evidence="9" type="ORF">SAMN04488518_105232</name>
</gene>
<evidence type="ECO:0000256" key="4">
    <source>
        <dbReference type="ARBA" id="ARBA00022763"/>
    </source>
</evidence>
<dbReference type="Gene3D" id="1.10.10.60">
    <property type="entry name" value="Homeodomain-like"/>
    <property type="match status" value="1"/>
</dbReference>
<dbReference type="SMART" id="SM00342">
    <property type="entry name" value="HTH_ARAC"/>
    <property type="match status" value="1"/>
</dbReference>
<dbReference type="InterPro" id="IPR036217">
    <property type="entry name" value="MethylDNA_cys_MeTrfase_DNAb"/>
</dbReference>
<evidence type="ECO:0000256" key="7">
    <source>
        <dbReference type="ARBA" id="ARBA00049348"/>
    </source>
</evidence>
<dbReference type="Gene3D" id="3.30.160.70">
    <property type="entry name" value="Methylated DNA-protein cysteine methyltransferase domain"/>
    <property type="match status" value="1"/>
</dbReference>
<proteinExistence type="predicted"/>
<dbReference type="Pfam" id="PF02870">
    <property type="entry name" value="Methyltransf_1N"/>
    <property type="match status" value="1"/>
</dbReference>
<dbReference type="InterPro" id="IPR004026">
    <property type="entry name" value="Ada_DNA_repair_Zn-bd"/>
</dbReference>
<dbReference type="Gene3D" id="1.10.10.10">
    <property type="entry name" value="Winged helix-like DNA-binding domain superfamily/Winged helix DNA-binding domain"/>
    <property type="match status" value="1"/>
</dbReference>
<keyword evidence="4" id="KW-0227">DNA damage</keyword>
<comment type="catalytic activity">
    <reaction evidence="1">
        <text>a 4-O-methyl-thymidine in DNA + L-cysteinyl-[protein] = a thymidine in DNA + S-methyl-L-cysteinyl-[protein]</text>
        <dbReference type="Rhea" id="RHEA:53428"/>
        <dbReference type="Rhea" id="RHEA-COMP:10131"/>
        <dbReference type="Rhea" id="RHEA-COMP:10132"/>
        <dbReference type="Rhea" id="RHEA-COMP:13555"/>
        <dbReference type="Rhea" id="RHEA-COMP:13556"/>
        <dbReference type="ChEBI" id="CHEBI:29950"/>
        <dbReference type="ChEBI" id="CHEBI:82612"/>
        <dbReference type="ChEBI" id="CHEBI:137386"/>
        <dbReference type="ChEBI" id="CHEBI:137387"/>
        <dbReference type="EC" id="2.1.1.63"/>
    </reaction>
</comment>
<dbReference type="Pfam" id="PF12833">
    <property type="entry name" value="HTH_18"/>
    <property type="match status" value="1"/>
</dbReference>
<dbReference type="InterPro" id="IPR001497">
    <property type="entry name" value="MethylDNA_cys_MeTrfase_AS"/>
</dbReference>
<dbReference type="GO" id="GO:0008168">
    <property type="term" value="F:methyltransferase activity"/>
    <property type="evidence" value="ECO:0007669"/>
    <property type="project" value="UniProtKB-KW"/>
</dbReference>
<sequence length="359" mass="39815">MLFELPDNKVLYQALIDRDPDFDGRAYVGVRSTGVFCRLTCPARKPKFENCCFFETISECFEAGFRPCKRCHPVGTSADNDEVVTRLLCEFEAKPHHKWSEADIARLGLDPSTVRRSFKRQFGITFLEMARLSRLRDGFETLSDGGKVVDAQLASGFSSSDAFRQAFARLLGCKPAELKGDGLLKADWFDTPLGAMIAVSDDRALHLLEFADRKALPAELARLRKQVKGDLGLGRTAPTDQIASELREFFEGKRLDFDVPLVMHGTEFTKDVWRELRRIPIGATKSYSQLAKQIGKPSSTRAVARANGANQIAIVIPCHRVVGMDGGLTGYGGGLWRKQKLIDVELKIARSKGLIDVSG</sequence>
<dbReference type="PANTHER" id="PTHR10815">
    <property type="entry name" value="METHYLATED-DNA--PROTEIN-CYSTEINE METHYLTRANSFERASE"/>
    <property type="match status" value="1"/>
</dbReference>
<protein>
    <submittedName>
        <fullName evidence="9">AraC family transcriptional regulator, regulatory protein of adaptative response / methylated-DNA-[protein]-cysteine methyltransferase</fullName>
    </submittedName>
</protein>
<dbReference type="PANTHER" id="PTHR10815:SF5">
    <property type="entry name" value="METHYLATED-DNA--PROTEIN-CYSTEINE METHYLTRANSFERASE"/>
    <property type="match status" value="1"/>
</dbReference>
<dbReference type="SUPFAM" id="SSF57884">
    <property type="entry name" value="Ada DNA repair protein, N-terminal domain (N-Ada 10)"/>
    <property type="match status" value="1"/>
</dbReference>
<dbReference type="InterPro" id="IPR016221">
    <property type="entry name" value="Bifunct_regulatory_prot_Ada"/>
</dbReference>
<keyword evidence="2 9" id="KW-0489">Methyltransferase</keyword>
<evidence type="ECO:0000313" key="10">
    <source>
        <dbReference type="Proteomes" id="UP000199598"/>
    </source>
</evidence>
<name>A0A1I3ZSK3_9HYPH</name>
<evidence type="ECO:0000256" key="3">
    <source>
        <dbReference type="ARBA" id="ARBA00022679"/>
    </source>
</evidence>
<comment type="catalytic activity">
    <reaction evidence="7">
        <text>a 6-O-methyl-2'-deoxyguanosine in DNA + L-cysteinyl-[protein] = S-methyl-L-cysteinyl-[protein] + a 2'-deoxyguanosine in DNA</text>
        <dbReference type="Rhea" id="RHEA:24000"/>
        <dbReference type="Rhea" id="RHEA-COMP:10131"/>
        <dbReference type="Rhea" id="RHEA-COMP:10132"/>
        <dbReference type="Rhea" id="RHEA-COMP:11367"/>
        <dbReference type="Rhea" id="RHEA-COMP:11368"/>
        <dbReference type="ChEBI" id="CHEBI:29950"/>
        <dbReference type="ChEBI" id="CHEBI:82612"/>
        <dbReference type="ChEBI" id="CHEBI:85445"/>
        <dbReference type="ChEBI" id="CHEBI:85448"/>
        <dbReference type="EC" id="2.1.1.63"/>
    </reaction>
</comment>
<dbReference type="Pfam" id="PF02805">
    <property type="entry name" value="Ada_Zn_binding"/>
    <property type="match status" value="1"/>
</dbReference>
<evidence type="ECO:0000313" key="9">
    <source>
        <dbReference type="EMBL" id="SFK46656.1"/>
    </source>
</evidence>
<feature type="domain" description="HTH araC/xylS-type" evidence="8">
    <location>
        <begin position="107"/>
        <end position="181"/>
    </location>
</feature>
<dbReference type="PROSITE" id="PS00374">
    <property type="entry name" value="MGMT"/>
    <property type="match status" value="1"/>
</dbReference>
<evidence type="ECO:0000259" key="8">
    <source>
        <dbReference type="PROSITE" id="PS01124"/>
    </source>
</evidence>
<dbReference type="InterPro" id="IPR008332">
    <property type="entry name" value="MethylG_MeTrfase_N"/>
</dbReference>
<dbReference type="PIRSF" id="PIRSF000409">
    <property type="entry name" value="Ada"/>
    <property type="match status" value="1"/>
</dbReference>
<dbReference type="InterPro" id="IPR036388">
    <property type="entry name" value="WH-like_DNA-bd_sf"/>
</dbReference>
<evidence type="ECO:0000256" key="2">
    <source>
        <dbReference type="ARBA" id="ARBA00022603"/>
    </source>
</evidence>
<dbReference type="InterPro" id="IPR036631">
    <property type="entry name" value="MGMT_N_sf"/>
</dbReference>
<dbReference type="PROSITE" id="PS01124">
    <property type="entry name" value="HTH_ARAC_FAMILY_2"/>
    <property type="match status" value="1"/>
</dbReference>
<dbReference type="InterPro" id="IPR018060">
    <property type="entry name" value="HTH_AraC"/>
</dbReference>
<keyword evidence="5" id="KW-0010">Activator</keyword>
<dbReference type="SUPFAM" id="SSF53155">
    <property type="entry name" value="Methylated DNA-protein cysteine methyltransferase domain"/>
    <property type="match status" value="1"/>
</dbReference>
<keyword evidence="3" id="KW-0808">Transferase</keyword>
<reference evidence="9 10" key="1">
    <citation type="submission" date="2016-10" db="EMBL/GenBank/DDBJ databases">
        <authorList>
            <person name="Varghese N."/>
            <person name="Submissions S."/>
        </authorList>
    </citation>
    <scope>NUCLEOTIDE SEQUENCE [LARGE SCALE GENOMIC DNA]</scope>
    <source>
        <strain evidence="9 10">DSM 16392</strain>
    </source>
</reference>